<dbReference type="STRING" id="1715989.NITINOP_0462"/>
<dbReference type="AlphaFoldDB" id="A0A0S4KQJ7"/>
<accession>A0A0S4KQJ7</accession>
<name>A0A0S4KQJ7_9BACT</name>
<dbReference type="Proteomes" id="UP000066284">
    <property type="component" value="Chromosome 1"/>
</dbReference>
<protein>
    <submittedName>
        <fullName evidence="2">Uncharacterized protein</fullName>
    </submittedName>
</protein>
<organism evidence="2 3">
    <name type="scientific">Candidatus Nitrospira inopinata</name>
    <dbReference type="NCBI Taxonomy" id="1715989"/>
    <lineage>
        <taxon>Bacteria</taxon>
        <taxon>Pseudomonadati</taxon>
        <taxon>Nitrospirota</taxon>
        <taxon>Nitrospiria</taxon>
        <taxon>Nitrospirales</taxon>
        <taxon>Nitrospiraceae</taxon>
        <taxon>Nitrospira</taxon>
    </lineage>
</organism>
<dbReference type="RefSeq" id="WP_062482693.1">
    <property type="nucleotide sequence ID" value="NZ_LN885086.1"/>
</dbReference>
<feature type="signal peptide" evidence="1">
    <location>
        <begin position="1"/>
        <end position="21"/>
    </location>
</feature>
<dbReference type="KEGG" id="nio:NITINOP_0462"/>
<dbReference type="EMBL" id="LN885086">
    <property type="protein sequence ID" value="CUQ65438.1"/>
    <property type="molecule type" value="Genomic_DNA"/>
</dbReference>
<proteinExistence type="predicted"/>
<reference evidence="3" key="1">
    <citation type="submission" date="2015-09" db="EMBL/GenBank/DDBJ databases">
        <authorList>
            <person name="Daims H."/>
        </authorList>
    </citation>
    <scope>NUCLEOTIDE SEQUENCE [LARGE SCALE GENOMIC DNA]</scope>
</reference>
<evidence type="ECO:0000313" key="2">
    <source>
        <dbReference type="EMBL" id="CUQ65438.1"/>
    </source>
</evidence>
<sequence>MRRPSLLMAMLLCAVTASARAEELPLEALLRAQVFNKVFEGFDFYQVTIERDVANADGMREVTAEAKGKFSEHTRRLKALFQLDGQTVVSGHVLEEEGLPACSSSGEHHPATDL</sequence>
<gene>
    <name evidence="2" type="ORF">NITINOP_0462</name>
</gene>
<evidence type="ECO:0000256" key="1">
    <source>
        <dbReference type="SAM" id="SignalP"/>
    </source>
</evidence>
<dbReference type="OrthoDB" id="9804298at2"/>
<keyword evidence="1" id="KW-0732">Signal</keyword>
<feature type="chain" id="PRO_5006623481" evidence="1">
    <location>
        <begin position="22"/>
        <end position="114"/>
    </location>
</feature>
<keyword evidence="3" id="KW-1185">Reference proteome</keyword>
<evidence type="ECO:0000313" key="3">
    <source>
        <dbReference type="Proteomes" id="UP000066284"/>
    </source>
</evidence>